<evidence type="ECO:0000313" key="15">
    <source>
        <dbReference type="Proteomes" id="UP000308271"/>
    </source>
</evidence>
<evidence type="ECO:0000259" key="11">
    <source>
        <dbReference type="PROSITE" id="PS50110"/>
    </source>
</evidence>
<evidence type="ECO:0000256" key="8">
    <source>
        <dbReference type="ARBA" id="ARBA00023012"/>
    </source>
</evidence>
<dbReference type="EC" id="2.7.13.3" evidence="2"/>
<comment type="catalytic activity">
    <reaction evidence="1">
        <text>ATP + protein L-histidine = ADP + protein N-phospho-L-histidine.</text>
        <dbReference type="EC" id="2.7.13.3"/>
    </reaction>
</comment>
<dbReference type="Gene3D" id="1.10.287.130">
    <property type="match status" value="1"/>
</dbReference>
<dbReference type="OrthoDB" id="9783713at2"/>
<keyword evidence="5" id="KW-0547">Nucleotide-binding</keyword>
<dbReference type="SMART" id="SM00388">
    <property type="entry name" value="HisKA"/>
    <property type="match status" value="1"/>
</dbReference>
<dbReference type="GO" id="GO:0000155">
    <property type="term" value="F:phosphorelay sensor kinase activity"/>
    <property type="evidence" value="ECO:0007669"/>
    <property type="project" value="InterPro"/>
</dbReference>
<dbReference type="PROSITE" id="PS50113">
    <property type="entry name" value="PAC"/>
    <property type="match status" value="2"/>
</dbReference>
<evidence type="ECO:0000313" key="14">
    <source>
        <dbReference type="EMBL" id="TNJ38393.1"/>
    </source>
</evidence>
<evidence type="ECO:0000259" key="13">
    <source>
        <dbReference type="PROSITE" id="PS50113"/>
    </source>
</evidence>
<dbReference type="InterPro" id="IPR000700">
    <property type="entry name" value="PAS-assoc_C"/>
</dbReference>
<evidence type="ECO:0000259" key="10">
    <source>
        <dbReference type="PROSITE" id="PS50109"/>
    </source>
</evidence>
<organism evidence="14 15">
    <name type="scientific">Chlorobaculum thiosulfatiphilum</name>
    <name type="common">Chlorobium limicola f.sp. thiosulfatophilum</name>
    <dbReference type="NCBI Taxonomy" id="115852"/>
    <lineage>
        <taxon>Bacteria</taxon>
        <taxon>Pseudomonadati</taxon>
        <taxon>Chlorobiota</taxon>
        <taxon>Chlorobiia</taxon>
        <taxon>Chlorobiales</taxon>
        <taxon>Chlorobiaceae</taxon>
        <taxon>Chlorobaculum</taxon>
    </lineage>
</organism>
<dbReference type="Gene3D" id="3.40.50.2300">
    <property type="match status" value="1"/>
</dbReference>
<dbReference type="SUPFAM" id="SSF52172">
    <property type="entry name" value="CheY-like"/>
    <property type="match status" value="1"/>
</dbReference>
<sequence>MSVENPEFGLLREFPEPVCLMNLEGAILDANEAFVSRLPETGADIRGCNIYELLASTLQSPEIATKRRAMVQQVLLTGRHISFDNEKDGIHWRYLVHPVRSAEGQITRLLVIVHDITKTKAEELQSRKDNLVFKALMDATPGSVIILDAAGRISGINRYAMEVFGKSESELYACDPFEIVHPEDRHVVREKFRAILERDIEETVEAKICVHGNPEQARWFIIHARKTEIDGEPFVVTVGLDIDERKQMEQALKRSRDRLDFTLEKSHLGWWEFNPVTNSTRRTLEHDRIFGYDAFLPEWSFSLFVDHIIDDDRAMVKNLCHQAMEKQEDFAFECRIRRNDGQIRWIWVAGGFQFDARANHYLMSGLVRDISKRKQQEERQEELQLELQQAQKMEAIGQLAGGIAHDFNNALTAILGNAELLAKKVPPASRFIEHIDDIRKSALRSASMTRQLLAFARKEIVTPKVCPIDQEIEHLLPMIESLIGSHIRFLWRPASGGRCVHMDPSQIDQILINLCVNARDAITDNGTITIETAPIIIKGGESTPGHPCRIPGEYVRIAVCDTGCGIDTRALPHIYEPFYTTKEPGKGTGLGLSTVYGILKQNKGWIDCVTEPGEGATFIVHLPAFGDDGAVIRSDEPDKTIISTSSATILLVENSPDILSILQGVLEEKGFSVLAAQSAGTAVRVASQHPAAIDLLVTDIMMPEMNGIDLSEKLEAARPGLKTLFMSGYAQETFYQPKNLYKKANFIQKPFNINSFLGMVSKMLASPRS</sequence>
<gene>
    <name evidence="14" type="ORF">FGF66_09015</name>
</gene>
<dbReference type="Pfam" id="PF00512">
    <property type="entry name" value="HisKA"/>
    <property type="match status" value="1"/>
</dbReference>
<dbReference type="Pfam" id="PF08448">
    <property type="entry name" value="PAS_4"/>
    <property type="match status" value="1"/>
</dbReference>
<evidence type="ECO:0000259" key="12">
    <source>
        <dbReference type="PROSITE" id="PS50112"/>
    </source>
</evidence>
<dbReference type="InterPro" id="IPR013655">
    <property type="entry name" value="PAS_fold_3"/>
</dbReference>
<dbReference type="AlphaFoldDB" id="A0A5C4S4G8"/>
<reference evidence="14 15" key="1">
    <citation type="submission" date="2019-05" db="EMBL/GenBank/DDBJ databases">
        <title>Draft Whole-Genome sequence of the green sulfur bacterium Chlorobaculum thiosulfatiphilum DSM 249.</title>
        <authorList>
            <person name="Meyer T.E."/>
            <person name="Kyndt J.A."/>
        </authorList>
    </citation>
    <scope>NUCLEOTIDE SEQUENCE [LARGE SCALE GENOMIC DNA]</scope>
    <source>
        <strain evidence="14 15">DSM 249</strain>
    </source>
</reference>
<dbReference type="SMART" id="SM00387">
    <property type="entry name" value="HATPase_c"/>
    <property type="match status" value="1"/>
</dbReference>
<feature type="domain" description="Response regulatory" evidence="11">
    <location>
        <begin position="648"/>
        <end position="764"/>
    </location>
</feature>
<dbReference type="Pfam" id="PF08447">
    <property type="entry name" value="PAS_3"/>
    <property type="match status" value="1"/>
</dbReference>
<evidence type="ECO:0000256" key="7">
    <source>
        <dbReference type="ARBA" id="ARBA00022840"/>
    </source>
</evidence>
<keyword evidence="8" id="KW-0902">Two-component regulatory system</keyword>
<dbReference type="SMART" id="SM00086">
    <property type="entry name" value="PAC"/>
    <property type="match status" value="2"/>
</dbReference>
<dbReference type="InterPro" id="IPR001610">
    <property type="entry name" value="PAC"/>
</dbReference>
<dbReference type="PROSITE" id="PS50110">
    <property type="entry name" value="RESPONSE_REGULATORY"/>
    <property type="match status" value="1"/>
</dbReference>
<dbReference type="SUPFAM" id="SSF55785">
    <property type="entry name" value="PYP-like sensor domain (PAS domain)"/>
    <property type="match status" value="3"/>
</dbReference>
<dbReference type="Gene3D" id="3.30.565.10">
    <property type="entry name" value="Histidine kinase-like ATPase, C-terminal domain"/>
    <property type="match status" value="1"/>
</dbReference>
<dbReference type="PANTHER" id="PTHR43065">
    <property type="entry name" value="SENSOR HISTIDINE KINASE"/>
    <property type="match status" value="1"/>
</dbReference>
<dbReference type="Pfam" id="PF02518">
    <property type="entry name" value="HATPase_c"/>
    <property type="match status" value="1"/>
</dbReference>
<dbReference type="InterPro" id="IPR001789">
    <property type="entry name" value="Sig_transdc_resp-reg_receiver"/>
</dbReference>
<feature type="domain" description="PAS" evidence="12">
    <location>
        <begin position="129"/>
        <end position="199"/>
    </location>
</feature>
<dbReference type="Proteomes" id="UP000308271">
    <property type="component" value="Unassembled WGS sequence"/>
</dbReference>
<feature type="domain" description="PAC" evidence="13">
    <location>
        <begin position="77"/>
        <end position="128"/>
    </location>
</feature>
<feature type="domain" description="Histidine kinase" evidence="10">
    <location>
        <begin position="402"/>
        <end position="626"/>
    </location>
</feature>
<comment type="caution">
    <text evidence="14">The sequence shown here is derived from an EMBL/GenBank/DDBJ whole genome shotgun (WGS) entry which is preliminary data.</text>
</comment>
<proteinExistence type="predicted"/>
<evidence type="ECO:0000256" key="5">
    <source>
        <dbReference type="ARBA" id="ARBA00022741"/>
    </source>
</evidence>
<evidence type="ECO:0000256" key="1">
    <source>
        <dbReference type="ARBA" id="ARBA00000085"/>
    </source>
</evidence>
<dbReference type="PANTHER" id="PTHR43065:SF42">
    <property type="entry name" value="TWO-COMPONENT SENSOR PPRA"/>
    <property type="match status" value="1"/>
</dbReference>
<dbReference type="InterPro" id="IPR036097">
    <property type="entry name" value="HisK_dim/P_sf"/>
</dbReference>
<dbReference type="CDD" id="cd00082">
    <property type="entry name" value="HisKA"/>
    <property type="match status" value="1"/>
</dbReference>
<dbReference type="InterPro" id="IPR036890">
    <property type="entry name" value="HATPase_C_sf"/>
</dbReference>
<dbReference type="GO" id="GO:0005524">
    <property type="term" value="F:ATP binding"/>
    <property type="evidence" value="ECO:0007669"/>
    <property type="project" value="UniProtKB-KW"/>
</dbReference>
<evidence type="ECO:0000256" key="2">
    <source>
        <dbReference type="ARBA" id="ARBA00012438"/>
    </source>
</evidence>
<evidence type="ECO:0000256" key="3">
    <source>
        <dbReference type="ARBA" id="ARBA00022553"/>
    </source>
</evidence>
<dbReference type="RefSeq" id="WP_139457320.1">
    <property type="nucleotide sequence ID" value="NZ_VDCH01000020.1"/>
</dbReference>
<dbReference type="InterPro" id="IPR013656">
    <property type="entry name" value="PAS_4"/>
</dbReference>
<keyword evidence="15" id="KW-1185">Reference proteome</keyword>
<feature type="modified residue" description="4-aspartylphosphate" evidence="9">
    <location>
        <position position="699"/>
    </location>
</feature>
<dbReference type="Gene3D" id="2.10.70.100">
    <property type="match status" value="1"/>
</dbReference>
<dbReference type="SMART" id="SM00091">
    <property type="entry name" value="PAS"/>
    <property type="match status" value="2"/>
</dbReference>
<dbReference type="PROSITE" id="PS50112">
    <property type="entry name" value="PAS"/>
    <property type="match status" value="1"/>
</dbReference>
<dbReference type="CDD" id="cd00130">
    <property type="entry name" value="PAS"/>
    <property type="match status" value="3"/>
</dbReference>
<dbReference type="InterPro" id="IPR035965">
    <property type="entry name" value="PAS-like_dom_sf"/>
</dbReference>
<feature type="domain" description="PAC" evidence="13">
    <location>
        <begin position="330"/>
        <end position="382"/>
    </location>
</feature>
<dbReference type="Pfam" id="PF00989">
    <property type="entry name" value="PAS"/>
    <property type="match status" value="1"/>
</dbReference>
<dbReference type="PRINTS" id="PR00344">
    <property type="entry name" value="BCTRLSENSOR"/>
</dbReference>
<dbReference type="PROSITE" id="PS50109">
    <property type="entry name" value="HIS_KIN"/>
    <property type="match status" value="1"/>
</dbReference>
<dbReference type="InterPro" id="IPR000014">
    <property type="entry name" value="PAS"/>
</dbReference>
<protein>
    <recommendedName>
        <fullName evidence="2">histidine kinase</fullName>
        <ecNumber evidence="2">2.7.13.3</ecNumber>
    </recommendedName>
</protein>
<evidence type="ECO:0000256" key="6">
    <source>
        <dbReference type="ARBA" id="ARBA00022777"/>
    </source>
</evidence>
<keyword evidence="6" id="KW-0418">Kinase</keyword>
<dbReference type="InterPro" id="IPR004358">
    <property type="entry name" value="Sig_transdc_His_kin-like_C"/>
</dbReference>
<dbReference type="SUPFAM" id="SSF47384">
    <property type="entry name" value="Homodimeric domain of signal transducing histidine kinase"/>
    <property type="match status" value="1"/>
</dbReference>
<dbReference type="Pfam" id="PF00072">
    <property type="entry name" value="Response_reg"/>
    <property type="match status" value="1"/>
</dbReference>
<evidence type="ECO:0000256" key="9">
    <source>
        <dbReference type="PROSITE-ProRule" id="PRU00169"/>
    </source>
</evidence>
<keyword evidence="7" id="KW-0067">ATP-binding</keyword>
<dbReference type="InterPro" id="IPR003594">
    <property type="entry name" value="HATPase_dom"/>
</dbReference>
<dbReference type="InterPro" id="IPR005467">
    <property type="entry name" value="His_kinase_dom"/>
</dbReference>
<keyword evidence="3 9" id="KW-0597">Phosphoprotein</keyword>
<dbReference type="EMBL" id="VDCH01000020">
    <property type="protein sequence ID" value="TNJ38393.1"/>
    <property type="molecule type" value="Genomic_DNA"/>
</dbReference>
<evidence type="ECO:0000256" key="4">
    <source>
        <dbReference type="ARBA" id="ARBA00022679"/>
    </source>
</evidence>
<accession>A0A5C4S4G8</accession>
<dbReference type="InterPro" id="IPR011006">
    <property type="entry name" value="CheY-like_superfamily"/>
</dbReference>
<dbReference type="GO" id="GO:0006355">
    <property type="term" value="P:regulation of DNA-templated transcription"/>
    <property type="evidence" value="ECO:0007669"/>
    <property type="project" value="InterPro"/>
</dbReference>
<keyword evidence="4" id="KW-0808">Transferase</keyword>
<dbReference type="Gene3D" id="3.30.450.20">
    <property type="entry name" value="PAS domain"/>
    <property type="match status" value="3"/>
</dbReference>
<dbReference type="SMART" id="SM00448">
    <property type="entry name" value="REC"/>
    <property type="match status" value="1"/>
</dbReference>
<dbReference type="SUPFAM" id="SSF55874">
    <property type="entry name" value="ATPase domain of HSP90 chaperone/DNA topoisomerase II/histidine kinase"/>
    <property type="match status" value="1"/>
</dbReference>
<dbReference type="NCBIfam" id="TIGR00229">
    <property type="entry name" value="sensory_box"/>
    <property type="match status" value="2"/>
</dbReference>
<name>A0A5C4S4G8_CHLTI</name>
<dbReference type="InterPro" id="IPR013767">
    <property type="entry name" value="PAS_fold"/>
</dbReference>
<dbReference type="InterPro" id="IPR003661">
    <property type="entry name" value="HisK_dim/P_dom"/>
</dbReference>